<accession>A0A8H5BRV2</accession>
<dbReference type="EMBL" id="JAACJJ010000006">
    <property type="protein sequence ID" value="KAF5328071.1"/>
    <property type="molecule type" value="Genomic_DNA"/>
</dbReference>
<evidence type="ECO:0000313" key="2">
    <source>
        <dbReference type="Proteomes" id="UP000567179"/>
    </source>
</evidence>
<evidence type="ECO:0000313" key="1">
    <source>
        <dbReference type="EMBL" id="KAF5328071.1"/>
    </source>
</evidence>
<comment type="caution">
    <text evidence="1">The sequence shown here is derived from an EMBL/GenBank/DDBJ whole genome shotgun (WGS) entry which is preliminary data.</text>
</comment>
<reference evidence="1 2" key="1">
    <citation type="journal article" date="2020" name="ISME J.">
        <title>Uncovering the hidden diversity of litter-decomposition mechanisms in mushroom-forming fungi.</title>
        <authorList>
            <person name="Floudas D."/>
            <person name="Bentzer J."/>
            <person name="Ahren D."/>
            <person name="Johansson T."/>
            <person name="Persson P."/>
            <person name="Tunlid A."/>
        </authorList>
    </citation>
    <scope>NUCLEOTIDE SEQUENCE [LARGE SCALE GENOMIC DNA]</scope>
    <source>
        <strain evidence="1 2">CBS 101986</strain>
    </source>
</reference>
<name>A0A8H5BRV2_9AGAR</name>
<protein>
    <submittedName>
        <fullName evidence="1">Uncharacterized protein</fullName>
    </submittedName>
</protein>
<dbReference type="Proteomes" id="UP000567179">
    <property type="component" value="Unassembled WGS sequence"/>
</dbReference>
<organism evidence="1 2">
    <name type="scientific">Psilocybe cf. subviscida</name>
    <dbReference type="NCBI Taxonomy" id="2480587"/>
    <lineage>
        <taxon>Eukaryota</taxon>
        <taxon>Fungi</taxon>
        <taxon>Dikarya</taxon>
        <taxon>Basidiomycota</taxon>
        <taxon>Agaricomycotina</taxon>
        <taxon>Agaricomycetes</taxon>
        <taxon>Agaricomycetidae</taxon>
        <taxon>Agaricales</taxon>
        <taxon>Agaricineae</taxon>
        <taxon>Strophariaceae</taxon>
        <taxon>Psilocybe</taxon>
    </lineage>
</organism>
<proteinExistence type="predicted"/>
<sequence length="130" mass="14220">MMTLNGQRASEFCYSNLRRAVVDDKRFLRNPRNVGIDAPSSIKSPVRCNAPEILSILDGFPTRKEPFISDGLRDALLPFLYTCMSTATSSLNLLSGSLLDTISPGSNTAAPLCSQARDANSVFGRSHRRL</sequence>
<keyword evidence="2" id="KW-1185">Reference proteome</keyword>
<dbReference type="AlphaFoldDB" id="A0A8H5BRV2"/>
<gene>
    <name evidence="1" type="ORF">D9619_013620</name>
</gene>